<organism evidence="1 2">
    <name type="scientific">Panagrolaimus sp. PS1159</name>
    <dbReference type="NCBI Taxonomy" id="55785"/>
    <lineage>
        <taxon>Eukaryota</taxon>
        <taxon>Metazoa</taxon>
        <taxon>Ecdysozoa</taxon>
        <taxon>Nematoda</taxon>
        <taxon>Chromadorea</taxon>
        <taxon>Rhabditida</taxon>
        <taxon>Tylenchina</taxon>
        <taxon>Panagrolaimomorpha</taxon>
        <taxon>Panagrolaimoidea</taxon>
        <taxon>Panagrolaimidae</taxon>
        <taxon>Panagrolaimus</taxon>
    </lineage>
</organism>
<name>A0AC35G8S6_9BILA</name>
<evidence type="ECO:0000313" key="1">
    <source>
        <dbReference type="Proteomes" id="UP000887580"/>
    </source>
</evidence>
<protein>
    <submittedName>
        <fullName evidence="2">Uncharacterized protein</fullName>
    </submittedName>
</protein>
<dbReference type="Proteomes" id="UP000887580">
    <property type="component" value="Unplaced"/>
</dbReference>
<accession>A0AC35G8S6</accession>
<evidence type="ECO:0000313" key="2">
    <source>
        <dbReference type="WBParaSite" id="PS1159_v2.g24847.t1"/>
    </source>
</evidence>
<dbReference type="WBParaSite" id="PS1159_v2.g24847.t1">
    <property type="protein sequence ID" value="PS1159_v2.g24847.t1"/>
    <property type="gene ID" value="PS1159_v2.g24847"/>
</dbReference>
<sequence>MCLSQIGKLLYLSLMFVIFCCTVVGTFTPHWRDLYKNGNSDDSIGHIGLKGGCDMSSNTEEPYNSYCTQWDNKKPNYENTVKGFLYAAMAIQILAMGWVMLSCLAFCYHSRFMHALSAWSALILMCLAVAVIAFLAYKEKTLQISDFNNNTFEMTVKVGYSFDLIAAATACSIISIVIGAMTSWLSDQPFC</sequence>
<proteinExistence type="predicted"/>
<reference evidence="2" key="1">
    <citation type="submission" date="2022-11" db="UniProtKB">
        <authorList>
            <consortium name="WormBaseParasite"/>
        </authorList>
    </citation>
    <scope>IDENTIFICATION</scope>
</reference>